<keyword evidence="2 7" id="KW-0699">rRNA-binding</keyword>
<gene>
    <name evidence="7" type="primary">rplT</name>
    <name evidence="9" type="ORF">SAMN05444390_102167</name>
</gene>
<dbReference type="OrthoDB" id="9808966at2"/>
<dbReference type="AlphaFoldDB" id="A0A1H6AS06"/>
<dbReference type="Gene3D" id="6.10.160.10">
    <property type="match status" value="1"/>
</dbReference>
<dbReference type="InterPro" id="IPR005813">
    <property type="entry name" value="Ribosomal_bL20"/>
</dbReference>
<dbReference type="CDD" id="cd07026">
    <property type="entry name" value="Ribosomal_L20"/>
    <property type="match status" value="1"/>
</dbReference>
<evidence type="ECO:0000256" key="4">
    <source>
        <dbReference type="ARBA" id="ARBA00022980"/>
    </source>
</evidence>
<dbReference type="PRINTS" id="PR00062">
    <property type="entry name" value="RIBOSOMALL20"/>
</dbReference>
<dbReference type="FunFam" id="1.10.1900.20:FF:000001">
    <property type="entry name" value="50S ribosomal protein L20"/>
    <property type="match status" value="1"/>
</dbReference>
<protein>
    <recommendedName>
        <fullName evidence="6 7">Large ribosomal subunit protein bL20</fullName>
    </recommendedName>
</protein>
<dbReference type="InterPro" id="IPR049946">
    <property type="entry name" value="RIBOSOMAL_L20_CS"/>
</dbReference>
<evidence type="ECO:0000256" key="6">
    <source>
        <dbReference type="ARBA" id="ARBA00035172"/>
    </source>
</evidence>
<evidence type="ECO:0000256" key="3">
    <source>
        <dbReference type="ARBA" id="ARBA00022884"/>
    </source>
</evidence>
<dbReference type="SUPFAM" id="SSF74731">
    <property type="entry name" value="Ribosomal protein L20"/>
    <property type="match status" value="1"/>
</dbReference>
<accession>A0A1H6AS06</accession>
<dbReference type="HAMAP" id="MF_00382">
    <property type="entry name" value="Ribosomal_bL20"/>
    <property type="match status" value="1"/>
</dbReference>
<dbReference type="InterPro" id="IPR035566">
    <property type="entry name" value="Ribosomal_protein_bL20_C"/>
</dbReference>
<dbReference type="Pfam" id="PF00453">
    <property type="entry name" value="Ribosomal_L20"/>
    <property type="match status" value="1"/>
</dbReference>
<sequence>MARVKRGVVARARHKKVLKQAKGYYGARSRVFRVAKQAVIKAGQYAYRDRRQRKRQFRALWIARINAAARINGLSYSRFIAGLKKANIEIDRKVLADLAVHQQAAFAAVVEKAKAALA</sequence>
<comment type="function">
    <text evidence="7 8">Binds directly to 23S ribosomal RNA and is necessary for the in vitro assembly process of the 50S ribosomal subunit. It is not involved in the protein synthesizing functions of that subunit.</text>
</comment>
<proteinExistence type="inferred from homology"/>
<dbReference type="EMBL" id="FNVQ01000002">
    <property type="protein sequence ID" value="SEG51202.1"/>
    <property type="molecule type" value="Genomic_DNA"/>
</dbReference>
<organism evidence="9 10">
    <name type="scientific">Marinobacterium lutimaris</name>
    <dbReference type="NCBI Taxonomy" id="568106"/>
    <lineage>
        <taxon>Bacteria</taxon>
        <taxon>Pseudomonadati</taxon>
        <taxon>Pseudomonadota</taxon>
        <taxon>Gammaproteobacteria</taxon>
        <taxon>Oceanospirillales</taxon>
        <taxon>Oceanospirillaceae</taxon>
        <taxon>Marinobacterium</taxon>
    </lineage>
</organism>
<evidence type="ECO:0000256" key="1">
    <source>
        <dbReference type="ARBA" id="ARBA00007698"/>
    </source>
</evidence>
<dbReference type="GO" id="GO:0006412">
    <property type="term" value="P:translation"/>
    <property type="evidence" value="ECO:0007669"/>
    <property type="project" value="InterPro"/>
</dbReference>
<evidence type="ECO:0000313" key="10">
    <source>
        <dbReference type="Proteomes" id="UP000236745"/>
    </source>
</evidence>
<keyword evidence="3 7" id="KW-0694">RNA-binding</keyword>
<comment type="similarity">
    <text evidence="1 7 8">Belongs to the bacterial ribosomal protein bL20 family.</text>
</comment>
<keyword evidence="4 7" id="KW-0689">Ribosomal protein</keyword>
<name>A0A1H6AS06_9GAMM</name>
<dbReference type="Proteomes" id="UP000236745">
    <property type="component" value="Unassembled WGS sequence"/>
</dbReference>
<dbReference type="GO" id="GO:0005840">
    <property type="term" value="C:ribosome"/>
    <property type="evidence" value="ECO:0007669"/>
    <property type="project" value="UniProtKB-KW"/>
</dbReference>
<dbReference type="GO" id="GO:0000027">
    <property type="term" value="P:ribosomal large subunit assembly"/>
    <property type="evidence" value="ECO:0007669"/>
    <property type="project" value="UniProtKB-UniRule"/>
</dbReference>
<dbReference type="GO" id="GO:1990904">
    <property type="term" value="C:ribonucleoprotein complex"/>
    <property type="evidence" value="ECO:0007669"/>
    <property type="project" value="UniProtKB-KW"/>
</dbReference>
<reference evidence="9 10" key="1">
    <citation type="submission" date="2016-10" db="EMBL/GenBank/DDBJ databases">
        <authorList>
            <person name="de Groot N.N."/>
        </authorList>
    </citation>
    <scope>NUCLEOTIDE SEQUENCE [LARGE SCALE GENOMIC DNA]</scope>
    <source>
        <strain evidence="9 10">DSM 22012</strain>
    </source>
</reference>
<evidence type="ECO:0000256" key="8">
    <source>
        <dbReference type="RuleBase" id="RU000560"/>
    </source>
</evidence>
<evidence type="ECO:0000256" key="5">
    <source>
        <dbReference type="ARBA" id="ARBA00023274"/>
    </source>
</evidence>
<dbReference type="PROSITE" id="PS00937">
    <property type="entry name" value="RIBOSOMAL_L20"/>
    <property type="match status" value="1"/>
</dbReference>
<dbReference type="RefSeq" id="WP_104003274.1">
    <property type="nucleotide sequence ID" value="NZ_FNVQ01000002.1"/>
</dbReference>
<evidence type="ECO:0000313" key="9">
    <source>
        <dbReference type="EMBL" id="SEG51202.1"/>
    </source>
</evidence>
<dbReference type="PANTHER" id="PTHR10986">
    <property type="entry name" value="39S RIBOSOMAL PROTEIN L20"/>
    <property type="match status" value="1"/>
</dbReference>
<keyword evidence="10" id="KW-1185">Reference proteome</keyword>
<evidence type="ECO:0000256" key="7">
    <source>
        <dbReference type="HAMAP-Rule" id="MF_00382"/>
    </source>
</evidence>
<evidence type="ECO:0000256" key="2">
    <source>
        <dbReference type="ARBA" id="ARBA00022730"/>
    </source>
</evidence>
<dbReference type="NCBIfam" id="TIGR01032">
    <property type="entry name" value="rplT_bact"/>
    <property type="match status" value="1"/>
</dbReference>
<dbReference type="Gene3D" id="1.10.1900.20">
    <property type="entry name" value="Ribosomal protein L20"/>
    <property type="match status" value="1"/>
</dbReference>
<keyword evidence="5 7" id="KW-0687">Ribonucleoprotein</keyword>
<dbReference type="GO" id="GO:0003735">
    <property type="term" value="F:structural constituent of ribosome"/>
    <property type="evidence" value="ECO:0007669"/>
    <property type="project" value="InterPro"/>
</dbReference>
<dbReference type="GO" id="GO:0019843">
    <property type="term" value="F:rRNA binding"/>
    <property type="evidence" value="ECO:0007669"/>
    <property type="project" value="UniProtKB-UniRule"/>
</dbReference>